<reference evidence="3 4" key="1">
    <citation type="journal article" date="2011" name="EMBO J.">
        <title>Structural diversity of bacterial flagellar motors.</title>
        <authorList>
            <person name="Chen S."/>
            <person name="Beeby M."/>
            <person name="Murphy G.E."/>
            <person name="Leadbetter J.R."/>
            <person name="Hendrixson D.R."/>
            <person name="Briegel A."/>
            <person name="Li Z."/>
            <person name="Shi J."/>
            <person name="Tocheva E.I."/>
            <person name="Muller A."/>
            <person name="Dobro M.J."/>
            <person name="Jensen G.J."/>
        </authorList>
    </citation>
    <scope>NUCLEOTIDE SEQUENCE [LARGE SCALE GENOMIC DNA]</scope>
    <source>
        <strain evidence="3 4">ATCC 19624</strain>
    </source>
</reference>
<feature type="region of interest" description="Disordered" evidence="1">
    <location>
        <begin position="291"/>
        <end position="319"/>
    </location>
</feature>
<dbReference type="Proteomes" id="UP000016368">
    <property type="component" value="Unassembled WGS sequence"/>
</dbReference>
<evidence type="ECO:0000313" key="4">
    <source>
        <dbReference type="Proteomes" id="UP000016368"/>
    </source>
</evidence>
<comment type="caution">
    <text evidence="3">The sequence shown here is derived from an EMBL/GenBank/DDBJ whole genome shotgun (WGS) entry which is preliminary data.</text>
</comment>
<evidence type="ECO:0000259" key="2">
    <source>
        <dbReference type="Pfam" id="PF06812"/>
    </source>
</evidence>
<dbReference type="Pfam" id="PF06812">
    <property type="entry name" value="ImpA_N"/>
    <property type="match status" value="1"/>
</dbReference>
<feature type="compositionally biased region" description="Basic and acidic residues" evidence="1">
    <location>
        <begin position="310"/>
        <end position="319"/>
    </location>
</feature>
<gene>
    <name evidence="3" type="ORF">HGR_07131</name>
</gene>
<proteinExistence type="predicted"/>
<dbReference type="NCBIfam" id="TIGR03363">
    <property type="entry name" value="VI_chp_8"/>
    <property type="match status" value="1"/>
</dbReference>
<dbReference type="RefSeq" id="WP_006297461.1">
    <property type="nucleotide sequence ID" value="NZ_AEGR01000051.1"/>
</dbReference>
<feature type="domain" description="ImpA N-terminal" evidence="2">
    <location>
        <begin position="34"/>
        <end position="157"/>
    </location>
</feature>
<dbReference type="EMBL" id="AEGR01000051">
    <property type="protein sequence ID" value="EGI77274.1"/>
    <property type="molecule type" value="Genomic_DNA"/>
</dbReference>
<evidence type="ECO:0000313" key="3">
    <source>
        <dbReference type="EMBL" id="EGI77274.1"/>
    </source>
</evidence>
<dbReference type="STRING" id="887062.HGR_07131"/>
<feature type="compositionally biased region" description="Low complexity" evidence="1">
    <location>
        <begin position="291"/>
        <end position="304"/>
    </location>
</feature>
<protein>
    <recommendedName>
        <fullName evidence="2">ImpA N-terminal domain-containing protein</fullName>
    </recommendedName>
</protein>
<evidence type="ECO:0000256" key="1">
    <source>
        <dbReference type="SAM" id="MobiDB-lite"/>
    </source>
</evidence>
<accession>F3KSJ7</accession>
<dbReference type="InterPro" id="IPR010657">
    <property type="entry name" value="ImpA_N"/>
</dbReference>
<dbReference type="eggNOG" id="COG3515">
    <property type="taxonomic scope" value="Bacteria"/>
</dbReference>
<dbReference type="OrthoDB" id="9771118at2"/>
<keyword evidence="4" id="KW-1185">Reference proteome</keyword>
<dbReference type="PANTHER" id="PTHR37951:SF1">
    <property type="entry name" value="TYPE VI SECRETION SYSTEM COMPONENT TSSA1"/>
    <property type="match status" value="1"/>
</dbReference>
<dbReference type="AlphaFoldDB" id="F3KSJ7"/>
<sequence length="393" mass="43005">MQQQMAQTADYAELLLRAQRYFQQSVGVDLDELLQPITPESPTGKSVRGNGVYNAIREARREDDASLPQGAWAYELKQAEWDKVTDIAAHALLSKTKDLQLAAWLMEAQIAQHGFEAIAPCMVFISALCERYWNELYPRIDEGDEEYRVNIVRWINDKLLPPLRLLAITDVRSGRGYCWADYEQARRTEQARAKQARPMNQAADADSVTLQELQTALSSTPTEHHLQRYRVLADALAGVDAAAKTLEALWGDAAPSLNSLAGLLEQIQALLAGELYKRGVRLNAAATQAAAGGAGGDDAAPASTDSDDAGDGRGGDGPIRNRADAYRRLALIADYLAALEPHSPVPYLLQRAGEWGNMNTAELYHEMFVRFGGNLNIFEVLGVESAPHGAASS</sequence>
<dbReference type="InterPro" id="IPR017740">
    <property type="entry name" value="TssA-like"/>
</dbReference>
<dbReference type="PANTHER" id="PTHR37951">
    <property type="entry name" value="CYTOPLASMIC PROTEIN-RELATED"/>
    <property type="match status" value="1"/>
</dbReference>
<organism evidence="3 4">
    <name type="scientific">Hylemonella gracilis ATCC 19624</name>
    <dbReference type="NCBI Taxonomy" id="887062"/>
    <lineage>
        <taxon>Bacteria</taxon>
        <taxon>Pseudomonadati</taxon>
        <taxon>Pseudomonadota</taxon>
        <taxon>Betaproteobacteria</taxon>
        <taxon>Burkholderiales</taxon>
        <taxon>Comamonadaceae</taxon>
        <taxon>Hylemonella</taxon>
    </lineage>
</organism>
<name>F3KSJ7_9BURK</name>